<dbReference type="AlphaFoldDB" id="A0A9D4W9E6"/>
<gene>
    <name evidence="1" type="ORF">KIW84_062662</name>
</gene>
<evidence type="ECO:0000313" key="1">
    <source>
        <dbReference type="EMBL" id="KAI5396526.1"/>
    </source>
</evidence>
<keyword evidence="2" id="KW-1185">Reference proteome</keyword>
<proteinExistence type="predicted"/>
<name>A0A9D4W9E6_PEA</name>
<evidence type="ECO:0000313" key="2">
    <source>
        <dbReference type="Proteomes" id="UP001058974"/>
    </source>
</evidence>
<protein>
    <submittedName>
        <fullName evidence="1">Uncharacterized protein</fullName>
    </submittedName>
</protein>
<reference evidence="1 2" key="1">
    <citation type="journal article" date="2022" name="Nat. Genet.">
        <title>Improved pea reference genome and pan-genome highlight genomic features and evolutionary characteristics.</title>
        <authorList>
            <person name="Yang T."/>
            <person name="Liu R."/>
            <person name="Luo Y."/>
            <person name="Hu S."/>
            <person name="Wang D."/>
            <person name="Wang C."/>
            <person name="Pandey M.K."/>
            <person name="Ge S."/>
            <person name="Xu Q."/>
            <person name="Li N."/>
            <person name="Li G."/>
            <person name="Huang Y."/>
            <person name="Saxena R.K."/>
            <person name="Ji Y."/>
            <person name="Li M."/>
            <person name="Yan X."/>
            <person name="He Y."/>
            <person name="Liu Y."/>
            <person name="Wang X."/>
            <person name="Xiang C."/>
            <person name="Varshney R.K."/>
            <person name="Ding H."/>
            <person name="Gao S."/>
            <person name="Zong X."/>
        </authorList>
    </citation>
    <scope>NUCLEOTIDE SEQUENCE [LARGE SCALE GENOMIC DNA]</scope>
    <source>
        <strain evidence="1 2">cv. Zhongwan 6</strain>
    </source>
</reference>
<dbReference type="Gramene" id="Psat06G0266200-T1">
    <property type="protein sequence ID" value="KAI5396526.1"/>
    <property type="gene ID" value="KIW84_062662"/>
</dbReference>
<accession>A0A9D4W9E6</accession>
<sequence length="186" mass="20944">MMLCSRPHLALGFDLCSFCSRPSIVVGRIMYGGAEHVGCNMRKSYVKSLMLLVIVINARLSFGARLTCGKVARHGKVNVHNPLEYSLTFDSLIGKTMAFKVKWQPKWSTSFVISTYQDEKIVKQLLGRMEENKIKESVDEAIIGDDCDFITDLKITLKHNPELVTPLASEKRVDHHSSNESTNLKE</sequence>
<comment type="caution">
    <text evidence="1">The sequence shown here is derived from an EMBL/GenBank/DDBJ whole genome shotgun (WGS) entry which is preliminary data.</text>
</comment>
<dbReference type="Proteomes" id="UP001058974">
    <property type="component" value="Chromosome 6"/>
</dbReference>
<organism evidence="1 2">
    <name type="scientific">Pisum sativum</name>
    <name type="common">Garden pea</name>
    <name type="synonym">Lathyrus oleraceus</name>
    <dbReference type="NCBI Taxonomy" id="3888"/>
    <lineage>
        <taxon>Eukaryota</taxon>
        <taxon>Viridiplantae</taxon>
        <taxon>Streptophyta</taxon>
        <taxon>Embryophyta</taxon>
        <taxon>Tracheophyta</taxon>
        <taxon>Spermatophyta</taxon>
        <taxon>Magnoliopsida</taxon>
        <taxon>eudicotyledons</taxon>
        <taxon>Gunneridae</taxon>
        <taxon>Pentapetalae</taxon>
        <taxon>rosids</taxon>
        <taxon>fabids</taxon>
        <taxon>Fabales</taxon>
        <taxon>Fabaceae</taxon>
        <taxon>Papilionoideae</taxon>
        <taxon>50 kb inversion clade</taxon>
        <taxon>NPAAA clade</taxon>
        <taxon>Hologalegina</taxon>
        <taxon>IRL clade</taxon>
        <taxon>Fabeae</taxon>
        <taxon>Lathyrus</taxon>
    </lineage>
</organism>
<dbReference type="EMBL" id="JAMSHJ010000006">
    <property type="protein sequence ID" value="KAI5396526.1"/>
    <property type="molecule type" value="Genomic_DNA"/>
</dbReference>